<evidence type="ECO:0000259" key="1">
    <source>
        <dbReference type="Pfam" id="PF12680"/>
    </source>
</evidence>
<dbReference type="Proteomes" id="UP000252107">
    <property type="component" value="Unassembled WGS sequence"/>
</dbReference>
<dbReference type="Pfam" id="PF12680">
    <property type="entry name" value="SnoaL_2"/>
    <property type="match status" value="1"/>
</dbReference>
<organism evidence="2 3">
    <name type="scientific">Nostoc minutum NIES-26</name>
    <dbReference type="NCBI Taxonomy" id="1844469"/>
    <lineage>
        <taxon>Bacteria</taxon>
        <taxon>Bacillati</taxon>
        <taxon>Cyanobacteriota</taxon>
        <taxon>Cyanophyceae</taxon>
        <taxon>Nostocales</taxon>
        <taxon>Nostocaceae</taxon>
        <taxon>Nostoc</taxon>
    </lineage>
</organism>
<reference evidence="2" key="1">
    <citation type="submission" date="2016-04" db="EMBL/GenBank/DDBJ databases">
        <authorList>
            <person name="Tabuchi Yagui T.R."/>
        </authorList>
    </citation>
    <scope>NUCLEOTIDE SEQUENCE [LARGE SCALE GENOMIC DNA]</scope>
    <source>
        <strain evidence="2">NIES-26</strain>
    </source>
</reference>
<dbReference type="AlphaFoldDB" id="A0A367Q5T8"/>
<dbReference type="EMBL" id="LXQD01000339">
    <property type="protein sequence ID" value="RCJ19538.1"/>
    <property type="molecule type" value="Genomic_DNA"/>
</dbReference>
<comment type="caution">
    <text evidence="2">The sequence shown here is derived from an EMBL/GenBank/DDBJ whole genome shotgun (WGS) entry which is preliminary data.</text>
</comment>
<sequence>MTQVATQRTSHPNVQIVERMYECFNRGDMNTIRNEIFAPDLVWRLPGHHPLSGTKNGADEVIAFFAELNRGGIQVDLINIDAWGEDTVVEVHRGHGESNGAVLDALNCTHYHIRDGKIADVQVYISDQHTVDQFFWAAYALKPIPDCLAS</sequence>
<evidence type="ECO:0000313" key="3">
    <source>
        <dbReference type="Proteomes" id="UP000252107"/>
    </source>
</evidence>
<dbReference type="InterPro" id="IPR032710">
    <property type="entry name" value="NTF2-like_dom_sf"/>
</dbReference>
<gene>
    <name evidence="2" type="ORF">A6770_05175</name>
</gene>
<evidence type="ECO:0000313" key="2">
    <source>
        <dbReference type="EMBL" id="RCJ19538.1"/>
    </source>
</evidence>
<keyword evidence="3" id="KW-1185">Reference proteome</keyword>
<protein>
    <recommendedName>
        <fullName evidence="1">SnoaL-like domain-containing protein</fullName>
    </recommendedName>
</protein>
<dbReference type="InterPro" id="IPR037401">
    <property type="entry name" value="SnoaL-like"/>
</dbReference>
<dbReference type="SUPFAM" id="SSF54427">
    <property type="entry name" value="NTF2-like"/>
    <property type="match status" value="1"/>
</dbReference>
<feature type="domain" description="SnoaL-like" evidence="1">
    <location>
        <begin position="17"/>
        <end position="120"/>
    </location>
</feature>
<dbReference type="Gene3D" id="3.10.450.50">
    <property type="match status" value="1"/>
</dbReference>
<accession>A0A367Q5T8</accession>
<proteinExistence type="predicted"/>
<name>A0A367Q5T8_9NOSO</name>